<keyword evidence="3" id="KW-1015">Disulfide bond</keyword>
<dbReference type="OrthoDB" id="1095575at2"/>
<dbReference type="PANTHER" id="PTHR42852">
    <property type="entry name" value="THIOL:DISULFIDE INTERCHANGE PROTEIN DSBE"/>
    <property type="match status" value="1"/>
</dbReference>
<keyword evidence="5" id="KW-0732">Signal</keyword>
<dbReference type="AlphaFoldDB" id="A0A291QRM9"/>
<evidence type="ECO:0000313" key="8">
    <source>
        <dbReference type="Proteomes" id="UP000220133"/>
    </source>
</evidence>
<feature type="signal peptide" evidence="5">
    <location>
        <begin position="1"/>
        <end position="21"/>
    </location>
</feature>
<dbReference type="CDD" id="cd02966">
    <property type="entry name" value="TlpA_like_family"/>
    <property type="match status" value="1"/>
</dbReference>
<dbReference type="KEGG" id="cbae:COR50_04925"/>
<feature type="chain" id="PRO_5013285049" description="Thioredoxin domain-containing protein" evidence="5">
    <location>
        <begin position="22"/>
        <end position="454"/>
    </location>
</feature>
<comment type="subcellular location">
    <subcellularLocation>
        <location evidence="1">Cell envelope</location>
    </subcellularLocation>
</comment>
<feature type="domain" description="Thioredoxin" evidence="6">
    <location>
        <begin position="312"/>
        <end position="453"/>
    </location>
</feature>
<accession>A0A291QRM9</accession>
<dbReference type="InterPro" id="IPR050553">
    <property type="entry name" value="Thioredoxin_ResA/DsbE_sf"/>
</dbReference>
<dbReference type="GO" id="GO:0016491">
    <property type="term" value="F:oxidoreductase activity"/>
    <property type="evidence" value="ECO:0007669"/>
    <property type="project" value="InterPro"/>
</dbReference>
<dbReference type="InterPro" id="IPR013740">
    <property type="entry name" value="Redoxin"/>
</dbReference>
<reference evidence="7 8" key="1">
    <citation type="submission" date="2017-10" db="EMBL/GenBank/DDBJ databases">
        <title>Paenichitinophaga pekingensis gen. nov., sp. nov., isolated from activated sludge.</title>
        <authorList>
            <person name="Jin D."/>
            <person name="Kong X."/>
            <person name="Deng Y."/>
            <person name="Bai Z."/>
        </authorList>
    </citation>
    <scope>NUCLEOTIDE SEQUENCE [LARGE SCALE GENOMIC DNA]</scope>
    <source>
        <strain evidence="7 8">13</strain>
    </source>
</reference>
<protein>
    <recommendedName>
        <fullName evidence="6">Thioredoxin domain-containing protein</fullName>
    </recommendedName>
</protein>
<keyword evidence="2" id="KW-0201">Cytochrome c-type biogenesis</keyword>
<dbReference type="PROSITE" id="PS51352">
    <property type="entry name" value="THIOREDOXIN_2"/>
    <property type="match status" value="1"/>
</dbReference>
<dbReference type="GO" id="GO:0017004">
    <property type="term" value="P:cytochrome complex assembly"/>
    <property type="evidence" value="ECO:0007669"/>
    <property type="project" value="UniProtKB-KW"/>
</dbReference>
<organism evidence="7 8">
    <name type="scientific">Chitinophaga caeni</name>
    <dbReference type="NCBI Taxonomy" id="2029983"/>
    <lineage>
        <taxon>Bacteria</taxon>
        <taxon>Pseudomonadati</taxon>
        <taxon>Bacteroidota</taxon>
        <taxon>Chitinophagia</taxon>
        <taxon>Chitinophagales</taxon>
        <taxon>Chitinophagaceae</taxon>
        <taxon>Chitinophaga</taxon>
    </lineage>
</organism>
<dbReference type="Gene3D" id="3.40.30.10">
    <property type="entry name" value="Glutaredoxin"/>
    <property type="match status" value="1"/>
</dbReference>
<evidence type="ECO:0000256" key="3">
    <source>
        <dbReference type="ARBA" id="ARBA00023157"/>
    </source>
</evidence>
<sequence length="454" mass="52392">MKKLRYLLLAVAVWGSSTVYAKKDQPTLIQGKTDRETTTSMNLYSVNEGHYQKIATAPVDDQHRFAFALTSVKEGLYYVSDNGQEYVRFYLKPKDALEFIIHDKGAELVKGSKENKTMFQWNEMVLPITYPAHMFMKGNYTYDEYFPVMVDFIPKAEKFKSGIKTSNKNFNELMKFLVDADVEYAAMKFIYTPRSKHPLKEDYPAYYGTILKDKKFNDDKVLEMGDGMDYLRMYFLYDMMSKETRPKPAEFNQVAAKIFGDERVIGDYIADGLSSHKTYEAFVEAVTPVKQYLVTDYQINKYKEAEKALRSFEKGKPGLNFSYENVEGKKVAFSDFKGKVVVIDVWATWCGPCKQQIPYLKKLEEEMHGKDVEFVSVSVDVEKDKQKWIDFVKKEQLGGVQLFAGGWNDITKYYDIKGIPRFLVFDKKGNVVTIDAPRPSTPDLKKLLESELAK</sequence>
<dbReference type="Proteomes" id="UP000220133">
    <property type="component" value="Chromosome"/>
</dbReference>
<dbReference type="EMBL" id="CP023777">
    <property type="protein sequence ID" value="ATL46575.1"/>
    <property type="molecule type" value="Genomic_DNA"/>
</dbReference>
<proteinExistence type="predicted"/>
<keyword evidence="4" id="KW-0676">Redox-active center</keyword>
<evidence type="ECO:0000313" key="7">
    <source>
        <dbReference type="EMBL" id="ATL46575.1"/>
    </source>
</evidence>
<dbReference type="RefSeq" id="WP_098192963.1">
    <property type="nucleotide sequence ID" value="NZ_CP023777.1"/>
</dbReference>
<dbReference type="InterPro" id="IPR036249">
    <property type="entry name" value="Thioredoxin-like_sf"/>
</dbReference>
<dbReference type="InterPro" id="IPR013766">
    <property type="entry name" value="Thioredoxin_domain"/>
</dbReference>
<dbReference type="SUPFAM" id="SSF52833">
    <property type="entry name" value="Thioredoxin-like"/>
    <property type="match status" value="1"/>
</dbReference>
<keyword evidence="8" id="KW-1185">Reference proteome</keyword>
<dbReference type="PANTHER" id="PTHR42852:SF6">
    <property type="entry name" value="THIOL:DISULFIDE INTERCHANGE PROTEIN DSBE"/>
    <property type="match status" value="1"/>
</dbReference>
<evidence type="ECO:0000256" key="1">
    <source>
        <dbReference type="ARBA" id="ARBA00004196"/>
    </source>
</evidence>
<dbReference type="PROSITE" id="PS00194">
    <property type="entry name" value="THIOREDOXIN_1"/>
    <property type="match status" value="1"/>
</dbReference>
<dbReference type="GO" id="GO:0030313">
    <property type="term" value="C:cell envelope"/>
    <property type="evidence" value="ECO:0007669"/>
    <property type="project" value="UniProtKB-SubCell"/>
</dbReference>
<evidence type="ECO:0000256" key="5">
    <source>
        <dbReference type="SAM" id="SignalP"/>
    </source>
</evidence>
<evidence type="ECO:0000259" key="6">
    <source>
        <dbReference type="PROSITE" id="PS51352"/>
    </source>
</evidence>
<dbReference type="InterPro" id="IPR017937">
    <property type="entry name" value="Thioredoxin_CS"/>
</dbReference>
<evidence type="ECO:0000256" key="4">
    <source>
        <dbReference type="ARBA" id="ARBA00023284"/>
    </source>
</evidence>
<gene>
    <name evidence="7" type="ORF">COR50_04925</name>
</gene>
<name>A0A291QRM9_9BACT</name>
<evidence type="ECO:0000256" key="2">
    <source>
        <dbReference type="ARBA" id="ARBA00022748"/>
    </source>
</evidence>
<dbReference type="Pfam" id="PF08534">
    <property type="entry name" value="Redoxin"/>
    <property type="match status" value="1"/>
</dbReference>